<evidence type="ECO:0000259" key="6">
    <source>
        <dbReference type="Pfam" id="PF18052"/>
    </source>
</evidence>
<dbReference type="AlphaFoldDB" id="A0A7N2L537"/>
<evidence type="ECO:0000256" key="3">
    <source>
        <dbReference type="ARBA" id="ARBA00022821"/>
    </source>
</evidence>
<dbReference type="EnsemblPlants" id="QL03p012540:mrna">
    <property type="protein sequence ID" value="QL03p012540:mrna"/>
    <property type="gene ID" value="QL03p012540"/>
</dbReference>
<dbReference type="Proteomes" id="UP000594261">
    <property type="component" value="Chromosome 3"/>
</dbReference>
<proteinExistence type="predicted"/>
<evidence type="ECO:0000256" key="2">
    <source>
        <dbReference type="ARBA" id="ARBA00022741"/>
    </source>
</evidence>
<name>A0A7N2L537_QUELO</name>
<keyword evidence="2" id="KW-0547">Nucleotide-binding</keyword>
<dbReference type="GO" id="GO:0006952">
    <property type="term" value="P:defense response"/>
    <property type="evidence" value="ECO:0007669"/>
    <property type="project" value="UniProtKB-KW"/>
</dbReference>
<dbReference type="GO" id="GO:0043531">
    <property type="term" value="F:ADP binding"/>
    <property type="evidence" value="ECO:0007669"/>
    <property type="project" value="InterPro"/>
</dbReference>
<feature type="domain" description="NB-ARC" evidence="5">
    <location>
        <begin position="158"/>
        <end position="216"/>
    </location>
</feature>
<keyword evidence="8" id="KW-1185">Reference proteome</keyword>
<keyword evidence="1" id="KW-0677">Repeat</keyword>
<evidence type="ECO:0000256" key="4">
    <source>
        <dbReference type="ARBA" id="ARBA00022840"/>
    </source>
</evidence>
<feature type="domain" description="Disease resistance N-terminal" evidence="6">
    <location>
        <begin position="34"/>
        <end position="77"/>
    </location>
</feature>
<evidence type="ECO:0000313" key="8">
    <source>
        <dbReference type="Proteomes" id="UP000594261"/>
    </source>
</evidence>
<dbReference type="SUPFAM" id="SSF52540">
    <property type="entry name" value="P-loop containing nucleoside triphosphate hydrolases"/>
    <property type="match status" value="1"/>
</dbReference>
<protein>
    <recommendedName>
        <fullName evidence="9">Disease resistance protein</fullName>
    </recommendedName>
</protein>
<sequence>MFGSTVMVLVSGHGGGGSAMGSGQRSGTPVALTREQDKSHRVKHWIKKLRDAVYDADDLLTEFYTEDMRQRVMGGDEMAKRVRTSLTTFIKSLSNQLAFCHDMAKKITAVRERFDAIANDMNKFQLVVVVHPLQTRLLTRERDQTYSFVCEEEVIGRENDKKAIIDLLLNFDMEANVSFMSIVGIGGMGKTTLAQYVYNDKKVKNYFELQMWVCVSDICL</sequence>
<dbReference type="Gene3D" id="1.20.5.4130">
    <property type="match status" value="1"/>
</dbReference>
<reference evidence="7 8" key="1">
    <citation type="journal article" date="2016" name="G3 (Bethesda)">
        <title>First Draft Assembly and Annotation of the Genome of a California Endemic Oak Quercus lobata Nee (Fagaceae).</title>
        <authorList>
            <person name="Sork V.L."/>
            <person name="Fitz-Gibbon S.T."/>
            <person name="Puiu D."/>
            <person name="Crepeau M."/>
            <person name="Gugger P.F."/>
            <person name="Sherman R."/>
            <person name="Stevens K."/>
            <person name="Langley C.H."/>
            <person name="Pellegrini M."/>
            <person name="Salzberg S.L."/>
        </authorList>
    </citation>
    <scope>NUCLEOTIDE SEQUENCE [LARGE SCALE GENOMIC DNA]</scope>
    <source>
        <strain evidence="7 8">cv. SW786</strain>
    </source>
</reference>
<evidence type="ECO:0008006" key="9">
    <source>
        <dbReference type="Google" id="ProtNLM"/>
    </source>
</evidence>
<dbReference type="EMBL" id="LRBV02000003">
    <property type="status" value="NOT_ANNOTATED_CDS"/>
    <property type="molecule type" value="Genomic_DNA"/>
</dbReference>
<dbReference type="InterPro" id="IPR027417">
    <property type="entry name" value="P-loop_NTPase"/>
</dbReference>
<keyword evidence="4" id="KW-0067">ATP-binding</keyword>
<reference evidence="7" key="2">
    <citation type="submission" date="2021-01" db="UniProtKB">
        <authorList>
            <consortium name="EnsemblPlants"/>
        </authorList>
    </citation>
    <scope>IDENTIFICATION</scope>
</reference>
<dbReference type="InterPro" id="IPR041118">
    <property type="entry name" value="Rx_N"/>
</dbReference>
<dbReference type="PANTHER" id="PTHR36766">
    <property type="entry name" value="PLANT BROAD-SPECTRUM MILDEW RESISTANCE PROTEIN RPW8"/>
    <property type="match status" value="1"/>
</dbReference>
<organism evidence="7 8">
    <name type="scientific">Quercus lobata</name>
    <name type="common">Valley oak</name>
    <dbReference type="NCBI Taxonomy" id="97700"/>
    <lineage>
        <taxon>Eukaryota</taxon>
        <taxon>Viridiplantae</taxon>
        <taxon>Streptophyta</taxon>
        <taxon>Embryophyta</taxon>
        <taxon>Tracheophyta</taxon>
        <taxon>Spermatophyta</taxon>
        <taxon>Magnoliopsida</taxon>
        <taxon>eudicotyledons</taxon>
        <taxon>Gunneridae</taxon>
        <taxon>Pentapetalae</taxon>
        <taxon>rosids</taxon>
        <taxon>fabids</taxon>
        <taxon>Fagales</taxon>
        <taxon>Fagaceae</taxon>
        <taxon>Quercus</taxon>
    </lineage>
</organism>
<dbReference type="Pfam" id="PF18052">
    <property type="entry name" value="Rx_N"/>
    <property type="match status" value="1"/>
</dbReference>
<dbReference type="Gramene" id="QL03p012540:mrna">
    <property type="protein sequence ID" value="QL03p012540:mrna"/>
    <property type="gene ID" value="QL03p012540"/>
</dbReference>
<accession>A0A7N2L537</accession>
<dbReference type="OMA" id="REQDKSH"/>
<dbReference type="Pfam" id="PF00931">
    <property type="entry name" value="NB-ARC"/>
    <property type="match status" value="1"/>
</dbReference>
<evidence type="ECO:0000313" key="7">
    <source>
        <dbReference type="EnsemblPlants" id="QL03p012540:mrna"/>
    </source>
</evidence>
<dbReference type="InterPro" id="IPR002182">
    <property type="entry name" value="NB-ARC"/>
</dbReference>
<dbReference type="InParanoid" id="A0A7N2L537"/>
<dbReference type="GO" id="GO:0005524">
    <property type="term" value="F:ATP binding"/>
    <property type="evidence" value="ECO:0007669"/>
    <property type="project" value="UniProtKB-KW"/>
</dbReference>
<dbReference type="Gene3D" id="3.40.50.300">
    <property type="entry name" value="P-loop containing nucleotide triphosphate hydrolases"/>
    <property type="match status" value="1"/>
</dbReference>
<evidence type="ECO:0000259" key="5">
    <source>
        <dbReference type="Pfam" id="PF00931"/>
    </source>
</evidence>
<evidence type="ECO:0000256" key="1">
    <source>
        <dbReference type="ARBA" id="ARBA00022737"/>
    </source>
</evidence>
<dbReference type="PANTHER" id="PTHR36766:SF70">
    <property type="entry name" value="DISEASE RESISTANCE PROTEIN RGA4"/>
    <property type="match status" value="1"/>
</dbReference>
<keyword evidence="3" id="KW-0611">Plant defense</keyword>